<evidence type="ECO:0000256" key="1">
    <source>
        <dbReference type="SAM" id="Phobius"/>
    </source>
</evidence>
<keyword evidence="1" id="KW-0812">Transmembrane</keyword>
<dbReference type="AlphaFoldDB" id="A0A6M8FIN4"/>
<sequence>MELRFLLKQLILPPGGLLLLILLAWLCWSSRPRLALLLLLLGLGGLWLMSLPVVVEQAARVLEREPALAEAQWASLAQRGEVIVVLGSGREEADPAWGSDQPSVTAIERLRYAARLHRASGLPVLISGGLHYGEPPSEAGLMADALQRDFGVATRWREERSRTTWENAQFSAELLREQGIRRVVLVTQAAHMPRSRWCFERAGLEVVAAPLGFLGVANARPLGGWLPEGKALWQSTRLLNEALGQVVYPLLYR</sequence>
<reference evidence="3" key="1">
    <citation type="submission" date="2020-07" db="EMBL/GenBank/DDBJ databases">
        <title>Nitrate ammonifying Pseudomonas campi sp. nov. isolated from German agricultural grassland.</title>
        <authorList>
            <person name="Timsy T."/>
            <person name="Ulrich A."/>
            <person name="Spanner T."/>
            <person name="Foesel B."/>
            <person name="Kolb S."/>
            <person name="Horn M.A."/>
            <person name="Behrendt U."/>
        </authorList>
    </citation>
    <scope>NUCLEOTIDE SEQUENCE</scope>
    <source>
        <strain evidence="3">S1-A32-2</strain>
    </source>
</reference>
<dbReference type="RefSeq" id="WP_173209601.1">
    <property type="nucleotide sequence ID" value="NZ_CP053697.2"/>
</dbReference>
<name>A0A6M8FIN4_9GAMM</name>
<dbReference type="Proteomes" id="UP000501379">
    <property type="component" value="Chromosome"/>
</dbReference>
<dbReference type="Pfam" id="PF02698">
    <property type="entry name" value="DUF218"/>
    <property type="match status" value="1"/>
</dbReference>
<proteinExistence type="predicted"/>
<dbReference type="GO" id="GO:0043164">
    <property type="term" value="P:Gram-negative-bacterium-type cell wall biogenesis"/>
    <property type="evidence" value="ECO:0007669"/>
    <property type="project" value="TreeGrafter"/>
</dbReference>
<evidence type="ECO:0000313" key="3">
    <source>
        <dbReference type="EMBL" id="QKE64567.1"/>
    </source>
</evidence>
<dbReference type="InterPro" id="IPR014729">
    <property type="entry name" value="Rossmann-like_a/b/a_fold"/>
</dbReference>
<accession>A0A6M8FIN4</accession>
<dbReference type="PANTHER" id="PTHR30336">
    <property type="entry name" value="INNER MEMBRANE PROTEIN, PROBABLE PERMEASE"/>
    <property type="match status" value="1"/>
</dbReference>
<dbReference type="GO" id="GO:0005886">
    <property type="term" value="C:plasma membrane"/>
    <property type="evidence" value="ECO:0007669"/>
    <property type="project" value="TreeGrafter"/>
</dbReference>
<dbReference type="CDD" id="cd06259">
    <property type="entry name" value="YdcF-like"/>
    <property type="match status" value="1"/>
</dbReference>
<gene>
    <name evidence="3" type="ORF">HNE05_14835</name>
</gene>
<keyword evidence="1" id="KW-0472">Membrane</keyword>
<dbReference type="InterPro" id="IPR051599">
    <property type="entry name" value="Cell_Envelope_Assoc"/>
</dbReference>
<feature type="domain" description="DUF218" evidence="2">
    <location>
        <begin position="81"/>
        <end position="244"/>
    </location>
</feature>
<feature type="transmembrane region" description="Helical" evidence="1">
    <location>
        <begin position="6"/>
        <end position="27"/>
    </location>
</feature>
<keyword evidence="1" id="KW-1133">Transmembrane helix</keyword>
<evidence type="ECO:0000313" key="4">
    <source>
        <dbReference type="Proteomes" id="UP000501379"/>
    </source>
</evidence>
<dbReference type="InterPro" id="IPR003848">
    <property type="entry name" value="DUF218"/>
</dbReference>
<dbReference type="Gene3D" id="3.40.50.620">
    <property type="entry name" value="HUPs"/>
    <property type="match status" value="1"/>
</dbReference>
<protein>
    <submittedName>
        <fullName evidence="3">YdcF family protein</fullName>
    </submittedName>
</protein>
<feature type="transmembrane region" description="Helical" evidence="1">
    <location>
        <begin position="34"/>
        <end position="55"/>
    </location>
</feature>
<dbReference type="EMBL" id="CP053697">
    <property type="protein sequence ID" value="QKE64567.1"/>
    <property type="molecule type" value="Genomic_DNA"/>
</dbReference>
<dbReference type="GO" id="GO:0000270">
    <property type="term" value="P:peptidoglycan metabolic process"/>
    <property type="evidence" value="ECO:0007669"/>
    <property type="project" value="TreeGrafter"/>
</dbReference>
<dbReference type="KEGG" id="pcam:HNE05_14835"/>
<organism evidence="3 4">
    <name type="scientific">Aquipseudomonas campi</name>
    <dbReference type="NCBI Taxonomy" id="2731681"/>
    <lineage>
        <taxon>Bacteria</taxon>
        <taxon>Pseudomonadati</taxon>
        <taxon>Pseudomonadota</taxon>
        <taxon>Gammaproteobacteria</taxon>
        <taxon>Pseudomonadales</taxon>
        <taxon>Pseudomonadaceae</taxon>
        <taxon>Aquipseudomonas</taxon>
    </lineage>
</organism>
<dbReference type="PANTHER" id="PTHR30336:SF4">
    <property type="entry name" value="ENVELOPE BIOGENESIS FACTOR ELYC"/>
    <property type="match status" value="1"/>
</dbReference>
<keyword evidence="4" id="KW-1185">Reference proteome</keyword>
<evidence type="ECO:0000259" key="2">
    <source>
        <dbReference type="Pfam" id="PF02698"/>
    </source>
</evidence>